<proteinExistence type="predicted"/>
<reference evidence="2 3" key="1">
    <citation type="submission" date="2014-07" db="EMBL/GenBank/DDBJ databases">
        <title>Expanding our view of genomic diversity in Candidatus Accumulibacter clades.</title>
        <authorList>
            <person name="Skennerton C.T."/>
            <person name="Barr J.J."/>
            <person name="Slater F.R."/>
            <person name="Bond P.L."/>
            <person name="Tyson G.W."/>
        </authorList>
    </citation>
    <scope>NUCLEOTIDE SEQUENCE [LARGE SCALE GENOMIC DNA]</scope>
    <source>
        <strain evidence="3">SK-01</strain>
    </source>
</reference>
<gene>
    <name evidence="2" type="ORF">CAPSK01_001882</name>
</gene>
<evidence type="ECO:0000313" key="3">
    <source>
        <dbReference type="Proteomes" id="UP000019812"/>
    </source>
</evidence>
<dbReference type="Proteomes" id="UP000019812">
    <property type="component" value="Unassembled WGS sequence"/>
</dbReference>
<feature type="compositionally biased region" description="Basic and acidic residues" evidence="1">
    <location>
        <begin position="80"/>
        <end position="104"/>
    </location>
</feature>
<accession>A0A084Y192</accession>
<evidence type="ECO:0000313" key="2">
    <source>
        <dbReference type="EMBL" id="KFB68486.1"/>
    </source>
</evidence>
<protein>
    <submittedName>
        <fullName evidence="2">Uncharacterized protein</fullName>
    </submittedName>
</protein>
<organism evidence="2 3">
    <name type="scientific">Candidatus Accumulibacter vicinus</name>
    <dbReference type="NCBI Taxonomy" id="2954382"/>
    <lineage>
        <taxon>Bacteria</taxon>
        <taxon>Pseudomonadati</taxon>
        <taxon>Pseudomonadota</taxon>
        <taxon>Betaproteobacteria</taxon>
        <taxon>Candidatus Accumulibacter</taxon>
    </lineage>
</organism>
<feature type="region of interest" description="Disordered" evidence="1">
    <location>
        <begin position="77"/>
        <end position="104"/>
    </location>
</feature>
<dbReference type="AlphaFoldDB" id="A0A084Y192"/>
<comment type="caution">
    <text evidence="2">The sequence shown here is derived from an EMBL/GenBank/DDBJ whole genome shotgun (WGS) entry which is preliminary data.</text>
</comment>
<evidence type="ECO:0000256" key="1">
    <source>
        <dbReference type="SAM" id="MobiDB-lite"/>
    </source>
</evidence>
<name>A0A084Y192_9PROT</name>
<dbReference type="EMBL" id="JDSS02000020">
    <property type="protein sequence ID" value="KFB68486.1"/>
    <property type="molecule type" value="Genomic_DNA"/>
</dbReference>
<sequence>MIDAATHDLGQLLVGEYRIHRNAFLFGHRLAPDAQIGVNREILLAQHLPVIHPRCRGAGLGARAGLAFRRLQRVRRHARASGDRDAQDPIRIRPGGDEPALDAHDAVRRAEAVQFVLRRLRVERRGREEVHGHGQR</sequence>